<organism evidence="2 3">
    <name type="scientific">Aurantibacter aestuarii</name>
    <dbReference type="NCBI Taxonomy" id="1266046"/>
    <lineage>
        <taxon>Bacteria</taxon>
        <taxon>Pseudomonadati</taxon>
        <taxon>Bacteroidota</taxon>
        <taxon>Flavobacteriia</taxon>
        <taxon>Flavobacteriales</taxon>
        <taxon>Flavobacteriaceae</taxon>
        <taxon>Aurantibacter</taxon>
    </lineage>
</organism>
<dbReference type="AlphaFoldDB" id="A0A2T1N8B9"/>
<feature type="signal peptide" evidence="1">
    <location>
        <begin position="1"/>
        <end position="19"/>
    </location>
</feature>
<dbReference type="InterPro" id="IPR008969">
    <property type="entry name" value="CarboxyPept-like_regulatory"/>
</dbReference>
<accession>A0A2T1N8B9</accession>
<evidence type="ECO:0008006" key="4">
    <source>
        <dbReference type="Google" id="ProtNLM"/>
    </source>
</evidence>
<proteinExistence type="predicted"/>
<feature type="chain" id="PRO_5015721562" description="Carboxypeptidase-like regulatory domain-containing protein" evidence="1">
    <location>
        <begin position="20"/>
        <end position="821"/>
    </location>
</feature>
<sequence length="821" mass="93869">MKNIFFVIFCFTYSIISIAQVNGKITSTLDEALPGVNIFIEDTYIGTTTNNDGLYTLDITKKGNYTIVFQYLGFKTVKKNIDIDRFPFTLDMQLQEEEISLGEVLLNSTENPANAIIRAAIAKRKENLQRQNTFTANFYSRGMIKLLNAPEKILGQEVGDLEGNLDSTRQGIVYLSETVSKLEYLHPKPLKETIVASKVSGNNNGFSFNSASDTNFNFYKNTFELGEQVVSPIADNAFSFYDYKLIGGFYDEEGHLINKIEISPKRENDKTFSGIIYIVENDWSIYGVDLVISGKRTGITPVETFKLKQTYSYSKKDDIWAKISQTFDFNFSFFGFKGEGKYTVVFSDYNFSPQFEAKNFTREVLSFEENANKKDSLYWDNKRPIPLTSEEATDYVKKDSIEVLRNSKPYLDSLDQKSNTFKFGDIIGGYTYKNSFKKWSVGFSSPLEKLNFNTVQGWNSSLDFNYTKRLDDYNRYFSVNSSVNYGEADDRLRATGSVLFKFNNIKKPVLSFSGGIKTEQFNDSDPISKLENTVSSLFFEDNYMKLYDKTFAQVFYSQEVVNGLNLYGNLAYERRKALVNNSDYVTVNEDDDIYTSNNPLNETAFQIPSFDTHHLLKFTLTARINFAQNYLSYPDGKYNINSGNYPTLYLAMENGFNGNEDIYNYNEFKALLRHKVTIGAKGEFQYNLKAGLFNNADNIAFIDYKHFNGNQTHVTTDGNYINSFKNLPYYSLSTNANYAEAHLEHNFKGYILNKIPLLSKLNFNLVAGAKLAASEDFKPYNEFSLGLDNIGFGKYRFLRVDYVRSYQSGFLNDAVMFGISF</sequence>
<keyword evidence="3" id="KW-1185">Reference proteome</keyword>
<evidence type="ECO:0000256" key="1">
    <source>
        <dbReference type="SAM" id="SignalP"/>
    </source>
</evidence>
<dbReference type="Pfam" id="PF13715">
    <property type="entry name" value="CarbopepD_reg_2"/>
    <property type="match status" value="1"/>
</dbReference>
<keyword evidence="1" id="KW-0732">Signal</keyword>
<name>A0A2T1N8B9_9FLAO</name>
<dbReference type="EMBL" id="PXOQ01000009">
    <property type="protein sequence ID" value="PSG88115.1"/>
    <property type="molecule type" value="Genomic_DNA"/>
</dbReference>
<dbReference type="Pfam" id="PF18939">
    <property type="entry name" value="DUF5686"/>
    <property type="match status" value="1"/>
</dbReference>
<dbReference type="OrthoDB" id="983143at2"/>
<dbReference type="InterPro" id="IPR043741">
    <property type="entry name" value="DUF5686"/>
</dbReference>
<protein>
    <recommendedName>
        <fullName evidence="4">Carboxypeptidase-like regulatory domain-containing protein</fullName>
    </recommendedName>
</protein>
<dbReference type="Gene3D" id="2.60.40.1120">
    <property type="entry name" value="Carboxypeptidase-like, regulatory domain"/>
    <property type="match status" value="1"/>
</dbReference>
<dbReference type="Proteomes" id="UP000238426">
    <property type="component" value="Unassembled WGS sequence"/>
</dbReference>
<evidence type="ECO:0000313" key="3">
    <source>
        <dbReference type="Proteomes" id="UP000238426"/>
    </source>
</evidence>
<evidence type="ECO:0000313" key="2">
    <source>
        <dbReference type="EMBL" id="PSG88115.1"/>
    </source>
</evidence>
<dbReference type="SUPFAM" id="SSF49464">
    <property type="entry name" value="Carboxypeptidase regulatory domain-like"/>
    <property type="match status" value="1"/>
</dbReference>
<dbReference type="RefSeq" id="WP_106463253.1">
    <property type="nucleotide sequence ID" value="NZ_PXOQ01000009.1"/>
</dbReference>
<reference evidence="2 3" key="1">
    <citation type="submission" date="2018-03" db="EMBL/GenBank/DDBJ databases">
        <title>Mesoflavibacter sp. HG37 and Mesoflavibacter sp. HG96 sp.nov., two marine bacteria isolated from seawater of Western Pacific Ocean.</title>
        <authorList>
            <person name="Cheng H."/>
            <person name="Wu Y.-H."/>
            <person name="Guo L.-L."/>
            <person name="Xu X.-W."/>
        </authorList>
    </citation>
    <scope>NUCLEOTIDE SEQUENCE [LARGE SCALE GENOMIC DNA]</scope>
    <source>
        <strain evidence="2 3">KCTC 32269</strain>
    </source>
</reference>
<gene>
    <name evidence="2" type="ORF">C7H52_07355</name>
</gene>
<comment type="caution">
    <text evidence="2">The sequence shown here is derived from an EMBL/GenBank/DDBJ whole genome shotgun (WGS) entry which is preliminary data.</text>
</comment>